<dbReference type="CDD" id="cd21107">
    <property type="entry name" value="RsiG"/>
    <property type="match status" value="1"/>
</dbReference>
<dbReference type="EMBL" id="CAEZVF010000067">
    <property type="protein sequence ID" value="CAB4620912.1"/>
    <property type="molecule type" value="Genomic_DNA"/>
</dbReference>
<feature type="region of interest" description="Disordered" evidence="1">
    <location>
        <begin position="84"/>
        <end position="105"/>
    </location>
</feature>
<feature type="compositionally biased region" description="Polar residues" evidence="1">
    <location>
        <begin position="84"/>
        <end position="93"/>
    </location>
</feature>
<feature type="domain" description="RsiG-like" evidence="2">
    <location>
        <begin position="120"/>
        <end position="171"/>
    </location>
</feature>
<dbReference type="InterPro" id="IPR055209">
    <property type="entry name" value="RsiG-like_dom"/>
</dbReference>
<dbReference type="EMBL" id="CAFAAK010000094">
    <property type="protein sequence ID" value="CAB4799804.1"/>
    <property type="molecule type" value="Genomic_DNA"/>
</dbReference>
<dbReference type="EMBL" id="CAEZSO010000113">
    <property type="protein sequence ID" value="CAB4544903.1"/>
    <property type="molecule type" value="Genomic_DNA"/>
</dbReference>
<organism evidence="3">
    <name type="scientific">freshwater metagenome</name>
    <dbReference type="NCBI Taxonomy" id="449393"/>
    <lineage>
        <taxon>unclassified sequences</taxon>
        <taxon>metagenomes</taxon>
        <taxon>ecological metagenomes</taxon>
    </lineage>
</organism>
<feature type="domain" description="RsiG-like" evidence="2">
    <location>
        <begin position="20"/>
        <end position="83"/>
    </location>
</feature>
<dbReference type="Pfam" id="PF22802">
    <property type="entry name" value="RsiG"/>
    <property type="match status" value="2"/>
</dbReference>
<evidence type="ECO:0000313" key="3">
    <source>
        <dbReference type="EMBL" id="CAB4544903.1"/>
    </source>
</evidence>
<evidence type="ECO:0000259" key="2">
    <source>
        <dbReference type="Pfam" id="PF22802"/>
    </source>
</evidence>
<protein>
    <submittedName>
        <fullName evidence="3">Unannotated protein</fullName>
    </submittedName>
</protein>
<name>A0A6J6C302_9ZZZZ</name>
<evidence type="ECO:0000313" key="4">
    <source>
        <dbReference type="EMBL" id="CAB4620912.1"/>
    </source>
</evidence>
<dbReference type="AlphaFoldDB" id="A0A6J6C302"/>
<evidence type="ECO:0000256" key="1">
    <source>
        <dbReference type="SAM" id="MobiDB-lite"/>
    </source>
</evidence>
<reference evidence="3" key="1">
    <citation type="submission" date="2020-05" db="EMBL/GenBank/DDBJ databases">
        <authorList>
            <person name="Chiriac C."/>
            <person name="Salcher M."/>
            <person name="Ghai R."/>
            <person name="Kavagutti S V."/>
        </authorList>
    </citation>
    <scope>NUCLEOTIDE SEQUENCE</scope>
</reference>
<sequence>MTAPMAGGRRRVDRVLDPEFVADLAGTDLQTLSAKRLDAEQEEVDLSYVRRLIQGRIDIATAEQQRRSSGSTESLVDQLASILSDDNSSTTGSGRHLNAQPSRVDEHRRVVERVVSDVRISDVATLNDEQLVNAIDLLRRHEEHVSKLRRRVQGVVDALAAEIGRRMAAETEATFN</sequence>
<proteinExistence type="predicted"/>
<dbReference type="InterPro" id="IPR049575">
    <property type="entry name" value="RsiG-like"/>
</dbReference>
<accession>A0A6J6C302</accession>
<gene>
    <name evidence="3" type="ORF">UFOPK1446_00639</name>
    <name evidence="4" type="ORF">UFOPK1939_00554</name>
    <name evidence="5" type="ORF">UFOPK3024_00536</name>
</gene>
<evidence type="ECO:0000313" key="5">
    <source>
        <dbReference type="EMBL" id="CAB4799804.1"/>
    </source>
</evidence>